<gene>
    <name evidence="1" type="ORF">NDU88_006425</name>
</gene>
<sequence length="86" mass="9159">MEVGEHGGLRHLRSALGRFRFLGGTAGRDCRSDHGSDRGRRHTDVRTAFFLNRGRLEGSGGCLVAPGRAGAAPGMERCSTYSPSGE</sequence>
<organism evidence="1 2">
    <name type="scientific">Pleurodeles waltl</name>
    <name type="common">Iberian ribbed newt</name>
    <dbReference type="NCBI Taxonomy" id="8319"/>
    <lineage>
        <taxon>Eukaryota</taxon>
        <taxon>Metazoa</taxon>
        <taxon>Chordata</taxon>
        <taxon>Craniata</taxon>
        <taxon>Vertebrata</taxon>
        <taxon>Euteleostomi</taxon>
        <taxon>Amphibia</taxon>
        <taxon>Batrachia</taxon>
        <taxon>Caudata</taxon>
        <taxon>Salamandroidea</taxon>
        <taxon>Salamandridae</taxon>
        <taxon>Pleurodelinae</taxon>
        <taxon>Pleurodeles</taxon>
    </lineage>
</organism>
<name>A0AAV7WXK3_PLEWA</name>
<accession>A0AAV7WXK3</accession>
<dbReference type="AlphaFoldDB" id="A0AAV7WXK3"/>
<dbReference type="Proteomes" id="UP001066276">
    <property type="component" value="Chromosome 1_1"/>
</dbReference>
<keyword evidence="2" id="KW-1185">Reference proteome</keyword>
<evidence type="ECO:0000313" key="1">
    <source>
        <dbReference type="EMBL" id="KAJ1218853.1"/>
    </source>
</evidence>
<dbReference type="EMBL" id="JANPWB010000001">
    <property type="protein sequence ID" value="KAJ1218853.1"/>
    <property type="molecule type" value="Genomic_DNA"/>
</dbReference>
<comment type="caution">
    <text evidence="1">The sequence shown here is derived from an EMBL/GenBank/DDBJ whole genome shotgun (WGS) entry which is preliminary data.</text>
</comment>
<protein>
    <submittedName>
        <fullName evidence="1">Uncharacterized protein</fullName>
    </submittedName>
</protein>
<proteinExistence type="predicted"/>
<evidence type="ECO:0000313" key="2">
    <source>
        <dbReference type="Proteomes" id="UP001066276"/>
    </source>
</evidence>
<reference evidence="1" key="1">
    <citation type="journal article" date="2022" name="bioRxiv">
        <title>Sequencing and chromosome-scale assembly of the giantPleurodeles waltlgenome.</title>
        <authorList>
            <person name="Brown T."/>
            <person name="Elewa A."/>
            <person name="Iarovenko S."/>
            <person name="Subramanian E."/>
            <person name="Araus A.J."/>
            <person name="Petzold A."/>
            <person name="Susuki M."/>
            <person name="Suzuki K.-i.T."/>
            <person name="Hayashi T."/>
            <person name="Toyoda A."/>
            <person name="Oliveira C."/>
            <person name="Osipova E."/>
            <person name="Leigh N.D."/>
            <person name="Simon A."/>
            <person name="Yun M.H."/>
        </authorList>
    </citation>
    <scope>NUCLEOTIDE SEQUENCE</scope>
    <source>
        <strain evidence="1">20211129_DDA</strain>
        <tissue evidence="1">Liver</tissue>
    </source>
</reference>